<sequence>MRLDEVVRVRVWAWSSRNSSSSSSSSSNSNSEMKVLEPQGHHFHQQIISPSPHIHLTLPRKQTRHSGEIVIITTTTTPTTRIGPNTVSDGKSFRSLRTPPAVYLTNCVPSVLPETRELLGFQRPALVQEY</sequence>
<keyword evidence="3" id="KW-1185">Reference proteome</keyword>
<protein>
    <submittedName>
        <fullName evidence="2">Uncharacterized protein</fullName>
    </submittedName>
</protein>
<gene>
    <name evidence="2" type="ORF">E2C01_041504</name>
</gene>
<reference evidence="2 3" key="1">
    <citation type="submission" date="2019-05" db="EMBL/GenBank/DDBJ databases">
        <title>Another draft genome of Portunus trituberculatus and its Hox gene families provides insights of decapod evolution.</title>
        <authorList>
            <person name="Jeong J.-H."/>
            <person name="Song I."/>
            <person name="Kim S."/>
            <person name="Choi T."/>
            <person name="Kim D."/>
            <person name="Ryu S."/>
            <person name="Kim W."/>
        </authorList>
    </citation>
    <scope>NUCLEOTIDE SEQUENCE [LARGE SCALE GENOMIC DNA]</scope>
    <source>
        <tissue evidence="2">Muscle</tissue>
    </source>
</reference>
<evidence type="ECO:0000256" key="1">
    <source>
        <dbReference type="SAM" id="MobiDB-lite"/>
    </source>
</evidence>
<evidence type="ECO:0000313" key="2">
    <source>
        <dbReference type="EMBL" id="MPC47748.1"/>
    </source>
</evidence>
<dbReference type="AlphaFoldDB" id="A0A5B7FS26"/>
<proteinExistence type="predicted"/>
<feature type="region of interest" description="Disordered" evidence="1">
    <location>
        <begin position="17"/>
        <end position="44"/>
    </location>
</feature>
<comment type="caution">
    <text evidence="2">The sequence shown here is derived from an EMBL/GenBank/DDBJ whole genome shotgun (WGS) entry which is preliminary data.</text>
</comment>
<organism evidence="2 3">
    <name type="scientific">Portunus trituberculatus</name>
    <name type="common">Swimming crab</name>
    <name type="synonym">Neptunus trituberculatus</name>
    <dbReference type="NCBI Taxonomy" id="210409"/>
    <lineage>
        <taxon>Eukaryota</taxon>
        <taxon>Metazoa</taxon>
        <taxon>Ecdysozoa</taxon>
        <taxon>Arthropoda</taxon>
        <taxon>Crustacea</taxon>
        <taxon>Multicrustacea</taxon>
        <taxon>Malacostraca</taxon>
        <taxon>Eumalacostraca</taxon>
        <taxon>Eucarida</taxon>
        <taxon>Decapoda</taxon>
        <taxon>Pleocyemata</taxon>
        <taxon>Brachyura</taxon>
        <taxon>Eubrachyura</taxon>
        <taxon>Portunoidea</taxon>
        <taxon>Portunidae</taxon>
        <taxon>Portuninae</taxon>
        <taxon>Portunus</taxon>
    </lineage>
</organism>
<evidence type="ECO:0000313" key="3">
    <source>
        <dbReference type="Proteomes" id="UP000324222"/>
    </source>
</evidence>
<accession>A0A5B7FS26</accession>
<dbReference type="EMBL" id="VSRR010007900">
    <property type="protein sequence ID" value="MPC47748.1"/>
    <property type="molecule type" value="Genomic_DNA"/>
</dbReference>
<feature type="compositionally biased region" description="Low complexity" evidence="1">
    <location>
        <begin position="17"/>
        <end position="31"/>
    </location>
</feature>
<name>A0A5B7FS26_PORTR</name>
<dbReference type="Proteomes" id="UP000324222">
    <property type="component" value="Unassembled WGS sequence"/>
</dbReference>